<protein>
    <submittedName>
        <fullName evidence="1">Uncharacterized protein</fullName>
    </submittedName>
</protein>
<dbReference type="OrthoDB" id="7363783at2"/>
<comment type="caution">
    <text evidence="1">The sequence shown here is derived from an EMBL/GenBank/DDBJ whole genome shotgun (WGS) entry which is preliminary data.</text>
</comment>
<organism evidence="1 2">
    <name type="scientific">Sphingomonas crocodyli</name>
    <dbReference type="NCBI Taxonomy" id="1979270"/>
    <lineage>
        <taxon>Bacteria</taxon>
        <taxon>Pseudomonadati</taxon>
        <taxon>Pseudomonadota</taxon>
        <taxon>Alphaproteobacteria</taxon>
        <taxon>Sphingomonadales</taxon>
        <taxon>Sphingomonadaceae</taxon>
        <taxon>Sphingomonas</taxon>
    </lineage>
</organism>
<dbReference type="EMBL" id="SACN01000001">
    <property type="protein sequence ID" value="RVT93481.1"/>
    <property type="molecule type" value="Genomic_DNA"/>
</dbReference>
<sequence>MTPDQERWAEALAIKKTHGDKALSFVGVRIFELGQAGDIEGVKRWFEILTKLRDLRVAEERPQ</sequence>
<gene>
    <name evidence="1" type="ORF">EOD43_06290</name>
</gene>
<dbReference type="AlphaFoldDB" id="A0A437M6Y4"/>
<reference evidence="1 2" key="1">
    <citation type="submission" date="2019-01" db="EMBL/GenBank/DDBJ databases">
        <authorList>
            <person name="Chen W.-M."/>
        </authorList>
    </citation>
    <scope>NUCLEOTIDE SEQUENCE [LARGE SCALE GENOMIC DNA]</scope>
    <source>
        <strain evidence="1 2">CCP-7</strain>
    </source>
</reference>
<dbReference type="RefSeq" id="WP_127742137.1">
    <property type="nucleotide sequence ID" value="NZ_SACN01000001.1"/>
</dbReference>
<evidence type="ECO:0000313" key="1">
    <source>
        <dbReference type="EMBL" id="RVT93481.1"/>
    </source>
</evidence>
<name>A0A437M6Y4_9SPHN</name>
<dbReference type="InterPro" id="IPR054234">
    <property type="entry name" value="DUF6961"/>
</dbReference>
<proteinExistence type="predicted"/>
<keyword evidence="2" id="KW-1185">Reference proteome</keyword>
<dbReference type="Proteomes" id="UP000282971">
    <property type="component" value="Unassembled WGS sequence"/>
</dbReference>
<accession>A0A437M6Y4</accession>
<evidence type="ECO:0000313" key="2">
    <source>
        <dbReference type="Proteomes" id="UP000282971"/>
    </source>
</evidence>
<dbReference type="Pfam" id="PF22284">
    <property type="entry name" value="DUF6961"/>
    <property type="match status" value="1"/>
</dbReference>